<reference evidence="2" key="1">
    <citation type="journal article" date="2019" name="Sci. Rep.">
        <title>Draft genome of Tanacetum cinerariifolium, the natural source of mosquito coil.</title>
        <authorList>
            <person name="Yamashiro T."/>
            <person name="Shiraishi A."/>
            <person name="Satake H."/>
            <person name="Nakayama K."/>
        </authorList>
    </citation>
    <scope>NUCLEOTIDE SEQUENCE</scope>
</reference>
<feature type="non-terminal residue" evidence="2">
    <location>
        <position position="1"/>
    </location>
</feature>
<protein>
    <submittedName>
        <fullName evidence="2">Ferredoxin-dependent glutamate synthase, chloroplastic</fullName>
    </submittedName>
</protein>
<organism evidence="2">
    <name type="scientific">Tanacetum cinerariifolium</name>
    <name type="common">Dalmatian daisy</name>
    <name type="synonym">Chrysanthemum cinerariifolium</name>
    <dbReference type="NCBI Taxonomy" id="118510"/>
    <lineage>
        <taxon>Eukaryota</taxon>
        <taxon>Viridiplantae</taxon>
        <taxon>Streptophyta</taxon>
        <taxon>Embryophyta</taxon>
        <taxon>Tracheophyta</taxon>
        <taxon>Spermatophyta</taxon>
        <taxon>Magnoliopsida</taxon>
        <taxon>eudicotyledons</taxon>
        <taxon>Gunneridae</taxon>
        <taxon>Pentapetalae</taxon>
        <taxon>asterids</taxon>
        <taxon>campanulids</taxon>
        <taxon>Asterales</taxon>
        <taxon>Asteraceae</taxon>
        <taxon>Asteroideae</taxon>
        <taxon>Anthemideae</taxon>
        <taxon>Anthemidinae</taxon>
        <taxon>Tanacetum</taxon>
    </lineage>
</organism>
<evidence type="ECO:0000313" key="2">
    <source>
        <dbReference type="EMBL" id="GEY65500.1"/>
    </source>
</evidence>
<proteinExistence type="predicted"/>
<dbReference type="AlphaFoldDB" id="A0A699HQ04"/>
<accession>A0A699HQ04</accession>
<dbReference type="EMBL" id="BKCJ010197355">
    <property type="protein sequence ID" value="GEY65500.1"/>
    <property type="molecule type" value="Genomic_DNA"/>
</dbReference>
<name>A0A699HQ04_TANCI</name>
<comment type="caution">
    <text evidence="2">The sequence shown here is derived from an EMBL/GenBank/DDBJ whole genome shotgun (WGS) entry which is preliminary data.</text>
</comment>
<sequence>DENEDGEEYIDNFEEEEEELDEYTEISDAIENEKMVNKTFKIYNMDHVVYGLTICAVVKK</sequence>
<evidence type="ECO:0000256" key="1">
    <source>
        <dbReference type="SAM" id="MobiDB-lite"/>
    </source>
</evidence>
<gene>
    <name evidence="2" type="ORF">Tci_437474</name>
</gene>
<feature type="region of interest" description="Disordered" evidence="1">
    <location>
        <begin position="1"/>
        <end position="22"/>
    </location>
</feature>